<evidence type="ECO:0000313" key="3">
    <source>
        <dbReference type="Proteomes" id="UP000250140"/>
    </source>
</evidence>
<organism evidence="2 3">
    <name type="scientific">Glonium stellatum</name>
    <dbReference type="NCBI Taxonomy" id="574774"/>
    <lineage>
        <taxon>Eukaryota</taxon>
        <taxon>Fungi</taxon>
        <taxon>Dikarya</taxon>
        <taxon>Ascomycota</taxon>
        <taxon>Pezizomycotina</taxon>
        <taxon>Dothideomycetes</taxon>
        <taxon>Pleosporomycetidae</taxon>
        <taxon>Gloniales</taxon>
        <taxon>Gloniaceae</taxon>
        <taxon>Glonium</taxon>
    </lineage>
</organism>
<feature type="region of interest" description="Disordered" evidence="1">
    <location>
        <begin position="440"/>
        <end position="474"/>
    </location>
</feature>
<reference evidence="2 3" key="1">
    <citation type="journal article" date="2016" name="Nat. Commun.">
        <title>Ectomycorrhizal ecology is imprinted in the genome of the dominant symbiotic fungus Cenococcum geophilum.</title>
        <authorList>
            <consortium name="DOE Joint Genome Institute"/>
            <person name="Peter M."/>
            <person name="Kohler A."/>
            <person name="Ohm R.A."/>
            <person name="Kuo A."/>
            <person name="Krutzmann J."/>
            <person name="Morin E."/>
            <person name="Arend M."/>
            <person name="Barry K.W."/>
            <person name="Binder M."/>
            <person name="Choi C."/>
            <person name="Clum A."/>
            <person name="Copeland A."/>
            <person name="Grisel N."/>
            <person name="Haridas S."/>
            <person name="Kipfer T."/>
            <person name="LaButti K."/>
            <person name="Lindquist E."/>
            <person name="Lipzen A."/>
            <person name="Maire R."/>
            <person name="Meier B."/>
            <person name="Mihaltcheva S."/>
            <person name="Molinier V."/>
            <person name="Murat C."/>
            <person name="Poggeler S."/>
            <person name="Quandt C.A."/>
            <person name="Sperisen C."/>
            <person name="Tritt A."/>
            <person name="Tisserant E."/>
            <person name="Crous P.W."/>
            <person name="Henrissat B."/>
            <person name="Nehls U."/>
            <person name="Egli S."/>
            <person name="Spatafora J.W."/>
            <person name="Grigoriev I.V."/>
            <person name="Martin F.M."/>
        </authorList>
    </citation>
    <scope>NUCLEOTIDE SEQUENCE [LARGE SCALE GENOMIC DNA]</scope>
    <source>
        <strain evidence="2 3">CBS 207.34</strain>
    </source>
</reference>
<feature type="region of interest" description="Disordered" evidence="1">
    <location>
        <begin position="1"/>
        <end position="83"/>
    </location>
</feature>
<feature type="compositionally biased region" description="Polar residues" evidence="1">
    <location>
        <begin position="1"/>
        <end position="24"/>
    </location>
</feature>
<dbReference type="Proteomes" id="UP000250140">
    <property type="component" value="Unassembled WGS sequence"/>
</dbReference>
<dbReference type="EMBL" id="KV750077">
    <property type="protein sequence ID" value="OCL06399.1"/>
    <property type="molecule type" value="Genomic_DNA"/>
</dbReference>
<keyword evidence="3" id="KW-1185">Reference proteome</keyword>
<evidence type="ECO:0000256" key="1">
    <source>
        <dbReference type="SAM" id="MobiDB-lite"/>
    </source>
</evidence>
<proteinExistence type="predicted"/>
<feature type="compositionally biased region" description="Polar residues" evidence="1">
    <location>
        <begin position="445"/>
        <end position="456"/>
    </location>
</feature>
<dbReference type="OrthoDB" id="3914584at2759"/>
<dbReference type="AlphaFoldDB" id="A0A8E2EWX9"/>
<accession>A0A8E2EWX9</accession>
<gene>
    <name evidence="2" type="ORF">AOQ84DRAFT_365818</name>
</gene>
<protein>
    <submittedName>
        <fullName evidence="2">Uncharacterized protein</fullName>
    </submittedName>
</protein>
<sequence length="474" mass="54016">MKQSTEFDQYLQEPSPQRAASCSRISGEGPFSDAYQVGQDEDADYISEREQGDKGHRRPSDANRDDGSADSGRGSFERFPSQLASSITATTATGFRNASRAIDVTSTENLSPEELRQLVHRLQCRIQDQQLQLNQAKGVLLQEHTGRYQGLSDESLAKQMTALRAEIFEWSGAHFTHDGGNYSKSKAVHRFRHLVSDHEAYLGSCVLRPWLIQARLWDLLQENIFGDDRKYFGFIWACGIARRRFYTVTSPHERISRNMLPLDVILKPDVDDKNRLAWKEYIEWRSLTFNLLCPGNGKSIRPKISQDEIHSQIDIVTNRIWKSLKGYKKTNRELARASDAKSELQEIVRNSVLLDLDLKKQMADFVVKRFKSAHQSGSVRNQYGFRFESYEMVDVSVTSSGKVDMVVSPALYKYEDWSEGVCEGNAACILKAEVFRRQLPRPETTHTPGPKQSRQVIVTRPKRPSKKTSSARSK</sequence>
<name>A0A8E2EWX9_9PEZI</name>
<feature type="compositionally biased region" description="Basic and acidic residues" evidence="1">
    <location>
        <begin position="46"/>
        <end position="67"/>
    </location>
</feature>
<evidence type="ECO:0000313" key="2">
    <source>
        <dbReference type="EMBL" id="OCL06399.1"/>
    </source>
</evidence>